<evidence type="ECO:0000313" key="7">
    <source>
        <dbReference type="EMBL" id="GIG31198.1"/>
    </source>
</evidence>
<keyword evidence="2" id="KW-0949">S-adenosyl-L-methionine</keyword>
<dbReference type="CDD" id="cd01335">
    <property type="entry name" value="Radical_SAM"/>
    <property type="match status" value="1"/>
</dbReference>
<name>A0ABQ4D649_9CELL</name>
<feature type="domain" description="Radical SAM core" evidence="6">
    <location>
        <begin position="170"/>
        <end position="402"/>
    </location>
</feature>
<evidence type="ECO:0000256" key="4">
    <source>
        <dbReference type="ARBA" id="ARBA00023004"/>
    </source>
</evidence>
<dbReference type="SUPFAM" id="SSF102114">
    <property type="entry name" value="Radical SAM enzymes"/>
    <property type="match status" value="1"/>
</dbReference>
<keyword evidence="3" id="KW-0479">Metal-binding</keyword>
<reference evidence="7 8" key="1">
    <citation type="submission" date="2021-01" db="EMBL/GenBank/DDBJ databases">
        <title>Whole genome shotgun sequence of Cellulomonas oligotrophica NBRC 109435.</title>
        <authorList>
            <person name="Komaki H."/>
            <person name="Tamura T."/>
        </authorList>
    </citation>
    <scope>NUCLEOTIDE SEQUENCE [LARGE SCALE GENOMIC DNA]</scope>
    <source>
        <strain evidence="7 8">NBRC 109435</strain>
    </source>
</reference>
<dbReference type="NCBIfam" id="NF040542">
    <property type="entry name" value="rSAM_RCCLKC"/>
    <property type="match status" value="1"/>
</dbReference>
<dbReference type="InterPro" id="IPR007197">
    <property type="entry name" value="rSAM"/>
</dbReference>
<evidence type="ECO:0000256" key="1">
    <source>
        <dbReference type="ARBA" id="ARBA00001966"/>
    </source>
</evidence>
<evidence type="ECO:0000256" key="3">
    <source>
        <dbReference type="ARBA" id="ARBA00022723"/>
    </source>
</evidence>
<dbReference type="SFLD" id="SFLDS00029">
    <property type="entry name" value="Radical_SAM"/>
    <property type="match status" value="1"/>
</dbReference>
<gene>
    <name evidence="7" type="ORF">Col01nite_03570</name>
</gene>
<organism evidence="7 8">
    <name type="scientific">Cellulomonas oligotrophica</name>
    <dbReference type="NCBI Taxonomy" id="931536"/>
    <lineage>
        <taxon>Bacteria</taxon>
        <taxon>Bacillati</taxon>
        <taxon>Actinomycetota</taxon>
        <taxon>Actinomycetes</taxon>
        <taxon>Micrococcales</taxon>
        <taxon>Cellulomonadaceae</taxon>
        <taxon>Cellulomonas</taxon>
    </lineage>
</organism>
<dbReference type="SFLD" id="SFLDG01082">
    <property type="entry name" value="B12-binding_domain_containing"/>
    <property type="match status" value="1"/>
</dbReference>
<proteinExistence type="predicted"/>
<dbReference type="InterPro" id="IPR058240">
    <property type="entry name" value="rSAM_sf"/>
</dbReference>
<evidence type="ECO:0000313" key="8">
    <source>
        <dbReference type="Proteomes" id="UP000618382"/>
    </source>
</evidence>
<comment type="cofactor">
    <cofactor evidence="1">
        <name>[4Fe-4S] cluster</name>
        <dbReference type="ChEBI" id="CHEBI:49883"/>
    </cofactor>
</comment>
<comment type="caution">
    <text evidence="7">The sequence shown here is derived from an EMBL/GenBank/DDBJ whole genome shotgun (WGS) entry which is preliminary data.</text>
</comment>
<keyword evidence="8" id="KW-1185">Reference proteome</keyword>
<keyword evidence="5" id="KW-0411">Iron-sulfur</keyword>
<dbReference type="SMART" id="SM00729">
    <property type="entry name" value="Elp3"/>
    <property type="match status" value="1"/>
</dbReference>
<accession>A0ABQ4D649</accession>
<evidence type="ECO:0000256" key="2">
    <source>
        <dbReference type="ARBA" id="ARBA00022691"/>
    </source>
</evidence>
<keyword evidence="4" id="KW-0408">Iron</keyword>
<protein>
    <submittedName>
        <fullName evidence="7">Radical SAM protein</fullName>
    </submittedName>
</protein>
<sequence length="419" mass="45790">MAVVSSCVVVSPYEAGLQPLAAACAAAGVRGAGVDEVHGWDQDLRPGAAPDADPGLVLLSVQQFEALERALTTLPHLREAYPRATIVAFGQYAQMNASRFLGTTDAVLFEEPERVAEDLRRVAEGGDVRAVPGAMTRAGLTPRGARRKLAFTAPARDLFPSIVHYPAHHSPRGLVGNVETTRGCHHRCTYCSVYGAYDGGVAAYEVEPVVADALALAEQGVRHFVFIDAEFFNSRTAGEAVMRRVRAEVGPDVTFEFTTRIDHILDYGDELARLVDLGLVSVTSALEFPSDRILRIFDKGIDTQDMRRAIAAAGDLGIVLQPTFIPFTPWVEYDELLTFEDFLVETGLAAVAHPTVLQTRLLLFKGSPLLASPWIQDVRLTDKGFWFDWEHADPRVDALWQDRRDDAVDAGAVRCCVKC</sequence>
<dbReference type="PANTHER" id="PTHR43409:SF7">
    <property type="entry name" value="BLL1977 PROTEIN"/>
    <property type="match status" value="1"/>
</dbReference>
<dbReference type="Pfam" id="PF04055">
    <property type="entry name" value="Radical_SAM"/>
    <property type="match status" value="1"/>
</dbReference>
<dbReference type="InterPro" id="IPR051198">
    <property type="entry name" value="BchE-like"/>
</dbReference>
<dbReference type="EMBL" id="BONN01000001">
    <property type="protein sequence ID" value="GIG31198.1"/>
    <property type="molecule type" value="Genomic_DNA"/>
</dbReference>
<dbReference type="InterPro" id="IPR006638">
    <property type="entry name" value="Elp3/MiaA/NifB-like_rSAM"/>
</dbReference>
<evidence type="ECO:0000259" key="6">
    <source>
        <dbReference type="PROSITE" id="PS51918"/>
    </source>
</evidence>
<dbReference type="Gene3D" id="3.80.30.20">
    <property type="entry name" value="tm_1862 like domain"/>
    <property type="match status" value="1"/>
</dbReference>
<dbReference type="PANTHER" id="PTHR43409">
    <property type="entry name" value="ANAEROBIC MAGNESIUM-PROTOPORPHYRIN IX MONOMETHYL ESTER CYCLASE-RELATED"/>
    <property type="match status" value="1"/>
</dbReference>
<dbReference type="PROSITE" id="PS51918">
    <property type="entry name" value="RADICAL_SAM"/>
    <property type="match status" value="1"/>
</dbReference>
<dbReference type="Proteomes" id="UP000618382">
    <property type="component" value="Unassembled WGS sequence"/>
</dbReference>
<evidence type="ECO:0000256" key="5">
    <source>
        <dbReference type="ARBA" id="ARBA00023014"/>
    </source>
</evidence>
<dbReference type="InterPro" id="IPR023404">
    <property type="entry name" value="rSAM_horseshoe"/>
</dbReference>